<dbReference type="PANTHER" id="PTHR48022">
    <property type="entry name" value="PLASTIDIC GLUCOSE TRANSPORTER 4"/>
    <property type="match status" value="1"/>
</dbReference>
<dbReference type="Gene3D" id="1.20.1250.20">
    <property type="entry name" value="MFS general substrate transporter like domains"/>
    <property type="match status" value="2"/>
</dbReference>
<feature type="region of interest" description="Disordered" evidence="8">
    <location>
        <begin position="1"/>
        <end position="20"/>
    </location>
</feature>
<keyword evidence="6 9" id="KW-0472">Membrane</keyword>
<keyword evidence="4 9" id="KW-0812">Transmembrane</keyword>
<sequence>MAHPGLSSRAPLVDEDDSDSQPLLTRYLYPRPHPHPISNPNPTFTLQPDRSYTYTYGPPSLFANNYVFLCALFASIGGLTFGYDQGVIANVLVMKDFVGRWGKGEEGIGPWEVGVLTAALELGCLIGALLSGYLADKYSRRRAIFLACVVFLVGSTLQTFAMSLNQLTLGRAIGGLGVGGLSTLSPLYMTEISPPETRGSLLSLEQFSIVLGCVVGFWVGFGTRNIPGALSWRLPLSLQLLPGILLAIGCFWLPPSPRWLVGQGRIRDAEKSLGRLRLVGERRAEGLVDGLVKLELLEMQVEATLLHRTSHSPSESYQQLVSNEGDVDSGKPSNHGVKAEWRAWKRLLEWKYRDRTWVGVLMMFFQQWSGINAFLYYGPTLISSLGLPSSDATLIVSGGIGIVQFFAVFPAIAMIDRLGRKPLLRTGSVMMSLSHLVIALVVYQFSNDWSSHQSAAWIAVAFVYIFTASYGVSYGPIAWCLITEVFPLSMRSKGVSLSTASNWTNNFLIGLVTPALMQTSPAGTFLTFSVACFVGYIWSTYVVPETANVSLEEIDKLFRSSAGREDQEIKFQIEEELGLHELVRELEGMDAPSTPA</sequence>
<gene>
    <name evidence="11" type="ORF">JAAARDRAFT_179795</name>
</gene>
<dbReference type="HOGENOM" id="CLU_001265_30_12_1"/>
<evidence type="ECO:0000313" key="11">
    <source>
        <dbReference type="EMBL" id="KDQ56312.1"/>
    </source>
</evidence>
<keyword evidence="12" id="KW-1185">Reference proteome</keyword>
<dbReference type="InterPro" id="IPR050360">
    <property type="entry name" value="MFS_Sugar_Transporters"/>
</dbReference>
<evidence type="ECO:0000256" key="9">
    <source>
        <dbReference type="SAM" id="Phobius"/>
    </source>
</evidence>
<feature type="domain" description="Major facilitator superfamily (MFS) profile" evidence="10">
    <location>
        <begin position="70"/>
        <end position="547"/>
    </location>
</feature>
<dbReference type="GO" id="GO:0005351">
    <property type="term" value="F:carbohydrate:proton symporter activity"/>
    <property type="evidence" value="ECO:0007669"/>
    <property type="project" value="TreeGrafter"/>
</dbReference>
<protein>
    <recommendedName>
        <fullName evidence="10">Major facilitator superfamily (MFS) profile domain-containing protein</fullName>
    </recommendedName>
</protein>
<dbReference type="Pfam" id="PF00083">
    <property type="entry name" value="Sugar_tr"/>
    <property type="match status" value="1"/>
</dbReference>
<dbReference type="EMBL" id="KL197722">
    <property type="protein sequence ID" value="KDQ56312.1"/>
    <property type="molecule type" value="Genomic_DNA"/>
</dbReference>
<comment type="similarity">
    <text evidence="2">Belongs to the major facilitator superfamily. Sugar transporter (TC 2.A.1.1) family.</text>
</comment>
<feature type="transmembrane region" description="Helical" evidence="9">
    <location>
        <begin position="427"/>
        <end position="445"/>
    </location>
</feature>
<reference evidence="12" key="1">
    <citation type="journal article" date="2014" name="Proc. Natl. Acad. Sci. U.S.A.">
        <title>Extensive sampling of basidiomycete genomes demonstrates inadequacy of the white-rot/brown-rot paradigm for wood decay fungi.</title>
        <authorList>
            <person name="Riley R."/>
            <person name="Salamov A.A."/>
            <person name="Brown D.W."/>
            <person name="Nagy L.G."/>
            <person name="Floudas D."/>
            <person name="Held B.W."/>
            <person name="Levasseur A."/>
            <person name="Lombard V."/>
            <person name="Morin E."/>
            <person name="Otillar R."/>
            <person name="Lindquist E.A."/>
            <person name="Sun H."/>
            <person name="LaButti K.M."/>
            <person name="Schmutz J."/>
            <person name="Jabbour D."/>
            <person name="Luo H."/>
            <person name="Baker S.E."/>
            <person name="Pisabarro A.G."/>
            <person name="Walton J.D."/>
            <person name="Blanchette R.A."/>
            <person name="Henrissat B."/>
            <person name="Martin F."/>
            <person name="Cullen D."/>
            <person name="Hibbett D.S."/>
            <person name="Grigoriev I.V."/>
        </authorList>
    </citation>
    <scope>NUCLEOTIDE SEQUENCE [LARGE SCALE GENOMIC DNA]</scope>
    <source>
        <strain evidence="12">MUCL 33604</strain>
    </source>
</reference>
<evidence type="ECO:0000256" key="5">
    <source>
        <dbReference type="ARBA" id="ARBA00022989"/>
    </source>
</evidence>
<dbReference type="STRING" id="933084.A0A067PYF5"/>
<evidence type="ECO:0000256" key="4">
    <source>
        <dbReference type="ARBA" id="ARBA00022692"/>
    </source>
</evidence>
<evidence type="ECO:0000313" key="12">
    <source>
        <dbReference type="Proteomes" id="UP000027265"/>
    </source>
</evidence>
<evidence type="ECO:0000259" key="10">
    <source>
        <dbReference type="PROSITE" id="PS50850"/>
    </source>
</evidence>
<comment type="subcellular location">
    <subcellularLocation>
        <location evidence="1">Membrane</location>
        <topology evidence="1">Multi-pass membrane protein</topology>
    </subcellularLocation>
</comment>
<dbReference type="Proteomes" id="UP000027265">
    <property type="component" value="Unassembled WGS sequence"/>
</dbReference>
<feature type="transmembrane region" description="Helical" evidence="9">
    <location>
        <begin position="113"/>
        <end position="131"/>
    </location>
</feature>
<dbReference type="FunFam" id="1.20.1250.20:FF:000026">
    <property type="entry name" value="MFS quinate transporter QutD"/>
    <property type="match status" value="1"/>
</dbReference>
<dbReference type="InterPro" id="IPR036259">
    <property type="entry name" value="MFS_trans_sf"/>
</dbReference>
<dbReference type="PROSITE" id="PS50850">
    <property type="entry name" value="MFS"/>
    <property type="match status" value="1"/>
</dbReference>
<feature type="transmembrane region" description="Helical" evidence="9">
    <location>
        <begin position="356"/>
        <end position="377"/>
    </location>
</feature>
<evidence type="ECO:0000256" key="1">
    <source>
        <dbReference type="ARBA" id="ARBA00004141"/>
    </source>
</evidence>
<keyword evidence="5 9" id="KW-1133">Transmembrane helix</keyword>
<dbReference type="GO" id="GO:0016020">
    <property type="term" value="C:membrane"/>
    <property type="evidence" value="ECO:0007669"/>
    <property type="project" value="UniProtKB-SubCell"/>
</dbReference>
<evidence type="ECO:0000256" key="8">
    <source>
        <dbReference type="SAM" id="MobiDB-lite"/>
    </source>
</evidence>
<dbReference type="InterPro" id="IPR003663">
    <property type="entry name" value="Sugar/inositol_transpt"/>
</dbReference>
<dbReference type="PANTHER" id="PTHR48022:SF14">
    <property type="entry name" value="MAJOR FACILITATOR SUPERFAMILY (MFS) PROFILE DOMAIN-CONTAINING PROTEIN-RELATED"/>
    <property type="match status" value="1"/>
</dbReference>
<dbReference type="AlphaFoldDB" id="A0A067PYF5"/>
<feature type="transmembrane region" description="Helical" evidence="9">
    <location>
        <begin position="232"/>
        <end position="253"/>
    </location>
</feature>
<evidence type="ECO:0000256" key="7">
    <source>
        <dbReference type="ARBA" id="ARBA00049119"/>
    </source>
</evidence>
<feature type="transmembrane region" description="Helical" evidence="9">
    <location>
        <begin position="143"/>
        <end position="163"/>
    </location>
</feature>
<dbReference type="InterPro" id="IPR005828">
    <property type="entry name" value="MFS_sugar_transport-like"/>
</dbReference>
<dbReference type="InterPro" id="IPR005829">
    <property type="entry name" value="Sugar_transporter_CS"/>
</dbReference>
<evidence type="ECO:0000256" key="3">
    <source>
        <dbReference type="ARBA" id="ARBA00022448"/>
    </source>
</evidence>
<dbReference type="PRINTS" id="PR00171">
    <property type="entry name" value="SUGRTRNSPORT"/>
</dbReference>
<dbReference type="PROSITE" id="PS00217">
    <property type="entry name" value="SUGAR_TRANSPORT_2"/>
    <property type="match status" value="1"/>
</dbReference>
<feature type="transmembrane region" description="Helical" evidence="9">
    <location>
        <begin position="66"/>
        <end position="93"/>
    </location>
</feature>
<evidence type="ECO:0000256" key="6">
    <source>
        <dbReference type="ARBA" id="ARBA00023136"/>
    </source>
</evidence>
<evidence type="ECO:0000256" key="2">
    <source>
        <dbReference type="ARBA" id="ARBA00010992"/>
    </source>
</evidence>
<feature type="transmembrane region" description="Helical" evidence="9">
    <location>
        <begin position="457"/>
        <end position="482"/>
    </location>
</feature>
<comment type="catalytic activity">
    <reaction evidence="7">
        <text>myo-inositol(out) + H(+)(out) = myo-inositol(in) + H(+)(in)</text>
        <dbReference type="Rhea" id="RHEA:60364"/>
        <dbReference type="ChEBI" id="CHEBI:15378"/>
        <dbReference type="ChEBI" id="CHEBI:17268"/>
    </reaction>
</comment>
<dbReference type="PROSITE" id="PS00216">
    <property type="entry name" value="SUGAR_TRANSPORT_1"/>
    <property type="match status" value="1"/>
</dbReference>
<dbReference type="SUPFAM" id="SSF103473">
    <property type="entry name" value="MFS general substrate transporter"/>
    <property type="match status" value="1"/>
</dbReference>
<keyword evidence="3" id="KW-0813">Transport</keyword>
<organism evidence="11 12">
    <name type="scientific">Jaapia argillacea MUCL 33604</name>
    <dbReference type="NCBI Taxonomy" id="933084"/>
    <lineage>
        <taxon>Eukaryota</taxon>
        <taxon>Fungi</taxon>
        <taxon>Dikarya</taxon>
        <taxon>Basidiomycota</taxon>
        <taxon>Agaricomycotina</taxon>
        <taxon>Agaricomycetes</taxon>
        <taxon>Agaricomycetidae</taxon>
        <taxon>Jaapiales</taxon>
        <taxon>Jaapiaceae</taxon>
        <taxon>Jaapia</taxon>
    </lineage>
</organism>
<dbReference type="InterPro" id="IPR020846">
    <property type="entry name" value="MFS_dom"/>
</dbReference>
<accession>A0A067PYF5</accession>
<feature type="transmembrane region" description="Helical" evidence="9">
    <location>
        <begin position="201"/>
        <end position="220"/>
    </location>
</feature>
<feature type="transmembrane region" description="Helical" evidence="9">
    <location>
        <begin position="392"/>
        <end position="415"/>
    </location>
</feature>
<dbReference type="InParanoid" id="A0A067PYF5"/>
<feature type="transmembrane region" description="Helical" evidence="9">
    <location>
        <begin position="169"/>
        <end position="189"/>
    </location>
</feature>
<name>A0A067PYF5_9AGAM</name>
<dbReference type="OrthoDB" id="8120565at2759"/>
<proteinExistence type="inferred from homology"/>